<accession>A0A4Y2MYJ3</accession>
<comment type="caution">
    <text evidence="2">The sequence shown here is derived from an EMBL/GenBank/DDBJ whole genome shotgun (WGS) entry which is preliminary data.</text>
</comment>
<sequence>MPGLIFYDKKIKCCENRRFFLSPADFAPSCPLSSGWTHRSKVQGSEDRSLVIEAKKVLLAANLKCGNILSSFWWRGIAVLLLKAFVLILHGRKMITALSTRN</sequence>
<keyword evidence="3" id="KW-1185">Reference proteome</keyword>
<dbReference type="Proteomes" id="UP000499080">
    <property type="component" value="Unassembled WGS sequence"/>
</dbReference>
<reference evidence="2 3" key="1">
    <citation type="journal article" date="2019" name="Sci. Rep.">
        <title>Orb-weaving spider Araneus ventricosus genome elucidates the spidroin gene catalogue.</title>
        <authorList>
            <person name="Kono N."/>
            <person name="Nakamura H."/>
            <person name="Ohtoshi R."/>
            <person name="Moran D.A.P."/>
            <person name="Shinohara A."/>
            <person name="Yoshida Y."/>
            <person name="Fujiwara M."/>
            <person name="Mori M."/>
            <person name="Tomita M."/>
            <person name="Arakawa K."/>
        </authorList>
    </citation>
    <scope>NUCLEOTIDE SEQUENCE [LARGE SCALE GENOMIC DNA]</scope>
</reference>
<gene>
    <name evidence="2" type="ORF">AVEN_189288_1</name>
</gene>
<organism evidence="2 3">
    <name type="scientific">Araneus ventricosus</name>
    <name type="common">Orbweaver spider</name>
    <name type="synonym">Epeira ventricosa</name>
    <dbReference type="NCBI Taxonomy" id="182803"/>
    <lineage>
        <taxon>Eukaryota</taxon>
        <taxon>Metazoa</taxon>
        <taxon>Ecdysozoa</taxon>
        <taxon>Arthropoda</taxon>
        <taxon>Chelicerata</taxon>
        <taxon>Arachnida</taxon>
        <taxon>Araneae</taxon>
        <taxon>Araneomorphae</taxon>
        <taxon>Entelegynae</taxon>
        <taxon>Araneoidea</taxon>
        <taxon>Araneidae</taxon>
        <taxon>Araneus</taxon>
    </lineage>
</organism>
<evidence type="ECO:0000256" key="1">
    <source>
        <dbReference type="SAM" id="Phobius"/>
    </source>
</evidence>
<keyword evidence="1" id="KW-1133">Transmembrane helix</keyword>
<evidence type="ECO:0000313" key="2">
    <source>
        <dbReference type="EMBL" id="GBN31420.1"/>
    </source>
</evidence>
<keyword evidence="1" id="KW-0472">Membrane</keyword>
<name>A0A4Y2MYJ3_ARAVE</name>
<evidence type="ECO:0000313" key="3">
    <source>
        <dbReference type="Proteomes" id="UP000499080"/>
    </source>
</evidence>
<dbReference type="AlphaFoldDB" id="A0A4Y2MYJ3"/>
<keyword evidence="1" id="KW-0812">Transmembrane</keyword>
<proteinExistence type="predicted"/>
<dbReference type="EMBL" id="BGPR01008077">
    <property type="protein sequence ID" value="GBN31420.1"/>
    <property type="molecule type" value="Genomic_DNA"/>
</dbReference>
<feature type="transmembrane region" description="Helical" evidence="1">
    <location>
        <begin position="72"/>
        <end position="91"/>
    </location>
</feature>
<protein>
    <submittedName>
        <fullName evidence="2">Uncharacterized protein</fullName>
    </submittedName>
</protein>